<proteinExistence type="predicted"/>
<gene>
    <name evidence="1" type="ORF">MSLAZ_2723</name>
</gene>
<evidence type="ECO:0000313" key="2">
    <source>
        <dbReference type="Proteomes" id="UP000033072"/>
    </source>
</evidence>
<dbReference type="EMBL" id="CP009515">
    <property type="protein sequence ID" value="AKB75984.1"/>
    <property type="molecule type" value="Genomic_DNA"/>
</dbReference>
<dbReference type="GeneID" id="24807576"/>
<accession>A0A0E3S4J8</accession>
<organism evidence="1 2">
    <name type="scientific">Methanosarcina lacustris Z-7289</name>
    <dbReference type="NCBI Taxonomy" id="1434111"/>
    <lineage>
        <taxon>Archaea</taxon>
        <taxon>Methanobacteriati</taxon>
        <taxon>Methanobacteriota</taxon>
        <taxon>Stenosarchaea group</taxon>
        <taxon>Methanomicrobia</taxon>
        <taxon>Methanosarcinales</taxon>
        <taxon>Methanosarcinaceae</taxon>
        <taxon>Methanosarcina</taxon>
    </lineage>
</organism>
<dbReference type="AlphaFoldDB" id="A0A0E3S4J8"/>
<dbReference type="KEGG" id="mls:MSLAZ_2723"/>
<dbReference type="HOGENOM" id="CLU_2662357_0_0_2"/>
<dbReference type="PATRIC" id="fig|1434111.4.peg.3611"/>
<keyword evidence="2" id="KW-1185">Reference proteome</keyword>
<protein>
    <submittedName>
        <fullName evidence="1">Uncharacterized protein</fullName>
    </submittedName>
</protein>
<evidence type="ECO:0000313" key="1">
    <source>
        <dbReference type="EMBL" id="AKB75984.1"/>
    </source>
</evidence>
<dbReference type="RefSeq" id="WP_157197191.1">
    <property type="nucleotide sequence ID" value="NZ_CP009515.1"/>
</dbReference>
<reference evidence="1 2" key="1">
    <citation type="submission" date="2014-07" db="EMBL/GenBank/DDBJ databases">
        <title>Methanogenic archaea and the global carbon cycle.</title>
        <authorList>
            <person name="Henriksen J.R."/>
            <person name="Luke J."/>
            <person name="Reinhart S."/>
            <person name="Benedict M.N."/>
            <person name="Youngblut N.D."/>
            <person name="Metcalf M.E."/>
            <person name="Whitaker R.J."/>
            <person name="Metcalf W.W."/>
        </authorList>
    </citation>
    <scope>NUCLEOTIDE SEQUENCE [LARGE SCALE GENOMIC DNA]</scope>
    <source>
        <strain evidence="1 2">Z-7289</strain>
    </source>
</reference>
<dbReference type="Proteomes" id="UP000033072">
    <property type="component" value="Chromosome"/>
</dbReference>
<sequence length="75" mass="8435">MGIIKGSLIEYDFLKQYAAALISSLPLDAYVYILCNYYDGRLPNINIIFIFIIKSDIYSHAGNQHHAGKSKALIL</sequence>
<name>A0A0E3S4J8_9EURY</name>